<evidence type="ECO:0000313" key="6">
    <source>
        <dbReference type="Proteomes" id="UP000184420"/>
    </source>
</evidence>
<evidence type="ECO:0000256" key="1">
    <source>
        <dbReference type="ARBA" id="ARBA00022729"/>
    </source>
</evidence>
<dbReference type="EMBL" id="FRBL01000003">
    <property type="protein sequence ID" value="SHL40970.1"/>
    <property type="molecule type" value="Genomic_DNA"/>
</dbReference>
<name>A0A1M7AE59_9BACT</name>
<keyword evidence="6" id="KW-1185">Reference proteome</keyword>
<proteinExistence type="predicted"/>
<feature type="domain" description="Beta-mannosidase-like galactose-binding" evidence="4">
    <location>
        <begin position="990"/>
        <end position="1061"/>
    </location>
</feature>
<evidence type="ECO:0000259" key="3">
    <source>
        <dbReference type="Pfam" id="PF00754"/>
    </source>
</evidence>
<accession>A0A1M7AE59</accession>
<organism evidence="5 6">
    <name type="scientific">Chitinophaga jiangningensis</name>
    <dbReference type="NCBI Taxonomy" id="1419482"/>
    <lineage>
        <taxon>Bacteria</taxon>
        <taxon>Pseudomonadati</taxon>
        <taxon>Bacteroidota</taxon>
        <taxon>Chitinophagia</taxon>
        <taxon>Chitinophagales</taxon>
        <taxon>Chitinophagaceae</taxon>
        <taxon>Chitinophaga</taxon>
    </lineage>
</organism>
<dbReference type="GO" id="GO:0004553">
    <property type="term" value="F:hydrolase activity, hydrolyzing O-glycosyl compounds"/>
    <property type="evidence" value="ECO:0007669"/>
    <property type="project" value="UniProtKB-ARBA"/>
</dbReference>
<dbReference type="Proteomes" id="UP000184420">
    <property type="component" value="Unassembled WGS sequence"/>
</dbReference>
<dbReference type="SUPFAM" id="SSF49785">
    <property type="entry name" value="Galactose-binding domain-like"/>
    <property type="match status" value="2"/>
</dbReference>
<feature type="domain" description="F5/8 type C" evidence="3">
    <location>
        <begin position="207"/>
        <end position="288"/>
    </location>
</feature>
<dbReference type="PANTHER" id="PTHR43817">
    <property type="entry name" value="GLYCOSYL HYDROLASE"/>
    <property type="match status" value="1"/>
</dbReference>
<dbReference type="Pfam" id="PF00754">
    <property type="entry name" value="F5_F8_type_C"/>
    <property type="match status" value="1"/>
</dbReference>
<dbReference type="AlphaFoldDB" id="A0A1M7AE59"/>
<dbReference type="InterPro" id="IPR008979">
    <property type="entry name" value="Galactose-bd-like_sf"/>
</dbReference>
<keyword evidence="1" id="KW-0732">Signal</keyword>
<dbReference type="STRING" id="1419482.SAMN05444266_103243"/>
<dbReference type="Gene3D" id="2.60.120.260">
    <property type="entry name" value="Galactose-binding domain-like"/>
    <property type="match status" value="2"/>
</dbReference>
<dbReference type="OrthoDB" id="9761519at2"/>
<gene>
    <name evidence="5" type="ORF">SAMN05444266_103243</name>
</gene>
<protein>
    <submittedName>
        <fullName evidence="5">Glycosyl hydrolases family 2, sugar binding domain</fullName>
    </submittedName>
</protein>
<dbReference type="InterPro" id="IPR054593">
    <property type="entry name" value="Beta-mannosidase-like_N2"/>
</dbReference>
<evidence type="ECO:0000256" key="2">
    <source>
        <dbReference type="ARBA" id="ARBA00022801"/>
    </source>
</evidence>
<dbReference type="InterPro" id="IPR000421">
    <property type="entry name" value="FA58C"/>
</dbReference>
<dbReference type="Pfam" id="PF17132">
    <property type="entry name" value="Glyco_hydro_106"/>
    <property type="match status" value="2"/>
</dbReference>
<reference evidence="5 6" key="1">
    <citation type="submission" date="2016-11" db="EMBL/GenBank/DDBJ databases">
        <authorList>
            <person name="Jaros S."/>
            <person name="Januszkiewicz K."/>
            <person name="Wedrychowicz H."/>
        </authorList>
    </citation>
    <scope>NUCLEOTIDE SEQUENCE [LARGE SCALE GENOMIC DNA]</scope>
    <source>
        <strain evidence="5 6">DSM 27406</strain>
    </source>
</reference>
<evidence type="ECO:0000259" key="4">
    <source>
        <dbReference type="Pfam" id="PF22666"/>
    </source>
</evidence>
<evidence type="ECO:0000313" key="5">
    <source>
        <dbReference type="EMBL" id="SHL40970.1"/>
    </source>
</evidence>
<dbReference type="PANTHER" id="PTHR43817:SF1">
    <property type="entry name" value="HYDROLASE, FAMILY 43, PUTATIVE (AFU_ORTHOLOGUE AFUA_3G01660)-RELATED"/>
    <property type="match status" value="1"/>
</dbReference>
<dbReference type="NCBIfam" id="NF045579">
    <property type="entry name" value="rhamnoside_JR"/>
    <property type="match status" value="1"/>
</dbReference>
<keyword evidence="2 5" id="KW-0378">Hydrolase</keyword>
<sequence>MRGLKIILILLVIAVPAYSQQPFLQQAFRQPAASAKPWVLWYWMHAAVSKAGIRADLEAMQQAGIGGAYLVAIKDTTTAVSFSPAARQLSPEWWEMVRYAMHEAKRLGLELGMHLSDGFSTAGGPWITPEESMQQLVWTKNYISAGNSAPITLAQPITREGYYKDIAVYAYPLAAPLEQLQPVVTTSTGAAADFLATPGNKQSFKSEADCWIQYTYPAPYTVKSVHIETGTNNYPAQRLTLQCSNNGKEFRTVMHFVAARHGWKDNVQGYTYSITPTTARYFRLVYEKDGAAAGAEDLDAAKWKPTLKVTGIYLNNESAINGFEGKNGSIWRATPLTTASQAPDAIPLQQIITLTDKLQPDGRLNWRPPPGNWVIVRMGHTSTGEVNYTGGAGKGLECDKFSAAAINKQFDHWFAEAFPKTDPALAKEVLKTLYIDSWECGSQNWSAQFPQEFRKRRGYSLMPYLPVMAGIPVESAAVSEKVLHDVRQTIADLISEVFFKTLATRAHAIGCRFSTESVAPVMMGDGMLHYQYADIPMGEFWFNSPTHDKPNDMLDAISGAHVYGKNIVQAEAFTTLRMDWSEHPGGLKITGDRNLALGVNRMVMHVFSHNPWTNRRPGMTLDGVGLYYQRDQTWFKQSKAWISYITRCQSLLQQGRRVTDIAVFTGDQLPRRALTQDRFVHTLPGLFGQQRLQTEQARLENKGLPMRTMPEGVTHSANMADPDKWVDALRGYSYDSFNPDALLKMSVKNGRVVLPGGASYAVLVIPDTHPLMPDAGQWSLPVAKKLLQLINEGTKVILHPNTPVHGIGFKDDDVALQKIFTAIQAKAIPAPFNNTSLLELGIPKDLEVLTGQGAIAWCHRSTAKAEIYFIANQQAYTQQPAIRLRGKGMPEIWDPVTGETSTLAAGNNNTFQLTLAPAQSVFIILYKDGQCRGDQLPVLTPAPTRVALKAPWQLAFDEANGGPATPVQMDTLRSWTQLPDSAAAYYSGTVVYRTTFNVPATGQKKQYHLQLDSIFNIATVTINGTDCGTLWTPPFRLDVTKAIIAGNNTLEIAVTNTWHNRLIWDHYLPADKRVTNTTAPYRFKDETLLPAGIVGNVALLIQ</sequence>
<dbReference type="RefSeq" id="WP_073079988.1">
    <property type="nucleotide sequence ID" value="NZ_FRBL01000003.1"/>
</dbReference>
<dbReference type="Pfam" id="PF22666">
    <property type="entry name" value="Glyco_hydro_2_N2"/>
    <property type="match status" value="1"/>
</dbReference>